<dbReference type="PANTHER" id="PTHR36510:SF1">
    <property type="entry name" value="GLUTAMATE--CYSTEINE LIGASE 2-RELATED"/>
    <property type="match status" value="1"/>
</dbReference>
<comment type="similarity">
    <text evidence="5">Belongs to the glutamate--cysteine ligase type 2 family. YbdK subfamily.</text>
</comment>
<keyword evidence="7" id="KW-1185">Reference proteome</keyword>
<dbReference type="InterPro" id="IPR050141">
    <property type="entry name" value="GCL_type2/YbdK_subfam"/>
</dbReference>
<dbReference type="Pfam" id="PF04107">
    <property type="entry name" value="GCS2"/>
    <property type="match status" value="1"/>
</dbReference>
<protein>
    <recommendedName>
        <fullName evidence="5">Putative glutamate--cysteine ligase 2</fullName>
        <ecNumber evidence="5">6.3.2.2</ecNumber>
    </recommendedName>
    <alternativeName>
        <fullName evidence="5">Gamma-glutamylcysteine synthetase 2</fullName>
        <shortName evidence="5">GCS 2</shortName>
        <shortName evidence="5">Gamma-GCS 2</shortName>
    </alternativeName>
</protein>
<dbReference type="HAMAP" id="MF_01609">
    <property type="entry name" value="Glu_cys_ligase_2"/>
    <property type="match status" value="1"/>
</dbReference>
<dbReference type="NCBIfam" id="NF010044">
    <property type="entry name" value="PRK13517.1-4"/>
    <property type="match status" value="1"/>
</dbReference>
<dbReference type="InterPro" id="IPR011793">
    <property type="entry name" value="YbdK"/>
</dbReference>
<organism evidence="6 7">
    <name type="scientific">Isoptericola chiayiensis</name>
    <dbReference type="NCBI Taxonomy" id="579446"/>
    <lineage>
        <taxon>Bacteria</taxon>
        <taxon>Bacillati</taxon>
        <taxon>Actinomycetota</taxon>
        <taxon>Actinomycetes</taxon>
        <taxon>Micrococcales</taxon>
        <taxon>Promicromonosporaceae</taxon>
        <taxon>Isoptericola</taxon>
    </lineage>
</organism>
<evidence type="ECO:0000256" key="5">
    <source>
        <dbReference type="HAMAP-Rule" id="MF_01609"/>
    </source>
</evidence>
<comment type="caution">
    <text evidence="6">The sequence shown here is derived from an EMBL/GenBank/DDBJ whole genome shotgun (WGS) entry which is preliminary data.</text>
</comment>
<dbReference type="EC" id="6.3.2.2" evidence="5"/>
<evidence type="ECO:0000256" key="3">
    <source>
        <dbReference type="ARBA" id="ARBA00022840"/>
    </source>
</evidence>
<comment type="function">
    <text evidence="5">ATP-dependent carboxylate-amine ligase which exhibits weak glutamate--cysteine ligase activity.</text>
</comment>
<keyword evidence="3 5" id="KW-0067">ATP-binding</keyword>
<dbReference type="InterPro" id="IPR014746">
    <property type="entry name" value="Gln_synth/guanido_kin_cat_dom"/>
</dbReference>
<evidence type="ECO:0000256" key="4">
    <source>
        <dbReference type="ARBA" id="ARBA00048819"/>
    </source>
</evidence>
<keyword evidence="2 5" id="KW-0547">Nucleotide-binding</keyword>
<reference evidence="7" key="1">
    <citation type="journal article" date="2019" name="Int. J. Syst. Evol. Microbiol.">
        <title>The Global Catalogue of Microorganisms (GCM) 10K type strain sequencing project: providing services to taxonomists for standard genome sequencing and annotation.</title>
        <authorList>
            <consortium name="The Broad Institute Genomics Platform"/>
            <consortium name="The Broad Institute Genome Sequencing Center for Infectious Disease"/>
            <person name="Wu L."/>
            <person name="Ma J."/>
        </authorList>
    </citation>
    <scope>NUCLEOTIDE SEQUENCE [LARGE SCALE GENOMIC DNA]</scope>
    <source>
        <strain evidence="7">JCM 18063</strain>
    </source>
</reference>
<dbReference type="Proteomes" id="UP001500956">
    <property type="component" value="Unassembled WGS sequence"/>
</dbReference>
<dbReference type="NCBIfam" id="NF010043">
    <property type="entry name" value="PRK13517.1-3"/>
    <property type="match status" value="1"/>
</dbReference>
<dbReference type="RefSeq" id="WP_172152760.1">
    <property type="nucleotide sequence ID" value="NZ_BAABID010000018.1"/>
</dbReference>
<proteinExistence type="inferred from homology"/>
<gene>
    <name evidence="6" type="ORF">GCM10023216_31290</name>
</gene>
<dbReference type="NCBIfam" id="TIGR02050">
    <property type="entry name" value="gshA_cyan_rel"/>
    <property type="match status" value="1"/>
</dbReference>
<dbReference type="EMBL" id="BAABID010000018">
    <property type="protein sequence ID" value="GAA4735947.1"/>
    <property type="molecule type" value="Genomic_DNA"/>
</dbReference>
<dbReference type="Gene3D" id="3.30.590.20">
    <property type="match status" value="1"/>
</dbReference>
<dbReference type="PANTHER" id="PTHR36510">
    <property type="entry name" value="GLUTAMATE--CYSTEINE LIGASE 2-RELATED"/>
    <property type="match status" value="1"/>
</dbReference>
<evidence type="ECO:0000313" key="7">
    <source>
        <dbReference type="Proteomes" id="UP001500956"/>
    </source>
</evidence>
<sequence length="393" mass="42976">MVLEFETSRRSSVGLEWELALVDADSGILRQVAPAVMTELGPDSRARHVKPEFLRNTVEIVSDVNDTVAGAIADLENGVARVQEVIRPMRAELMGAGTHPFAPWSQQQVTDKERYATVVDRAQVWGRQQVVYGVHMHVGIEDRDKVLPIVRSLLVYVAHLQALSASSPYWDAADTGYASMRALIFQQLPTAGLPYQFTAWDELERYVADMLKTGVIDDFTEVRWDIRPAPHFGTVEVRICDGTSNVAELAALGALVHCLVEHFSTLLDEGRPLPVMPRWYVHENKWRAARYGMDAIIILDADGNEELITDALPRLLDDLAPVAERLGCAAELDGIRDIVRLGASYQRQRAVAAAHGGGQRGLEAVVGALVAELHAGRPLDPAVLGRGAAGAAT</sequence>
<keyword evidence="1 5" id="KW-0436">Ligase</keyword>
<dbReference type="InterPro" id="IPR006336">
    <property type="entry name" value="GCS2"/>
</dbReference>
<accession>A0ABP8YRW9</accession>
<name>A0ABP8YRW9_9MICO</name>
<dbReference type="NCBIfam" id="NF010042">
    <property type="entry name" value="PRK13517.1-2"/>
    <property type="match status" value="1"/>
</dbReference>
<evidence type="ECO:0000256" key="1">
    <source>
        <dbReference type="ARBA" id="ARBA00022598"/>
    </source>
</evidence>
<comment type="catalytic activity">
    <reaction evidence="4 5">
        <text>L-cysteine + L-glutamate + ATP = gamma-L-glutamyl-L-cysteine + ADP + phosphate + H(+)</text>
        <dbReference type="Rhea" id="RHEA:13285"/>
        <dbReference type="ChEBI" id="CHEBI:15378"/>
        <dbReference type="ChEBI" id="CHEBI:29985"/>
        <dbReference type="ChEBI" id="CHEBI:30616"/>
        <dbReference type="ChEBI" id="CHEBI:35235"/>
        <dbReference type="ChEBI" id="CHEBI:43474"/>
        <dbReference type="ChEBI" id="CHEBI:58173"/>
        <dbReference type="ChEBI" id="CHEBI:456216"/>
        <dbReference type="EC" id="6.3.2.2"/>
    </reaction>
</comment>
<dbReference type="GO" id="GO:0016874">
    <property type="term" value="F:ligase activity"/>
    <property type="evidence" value="ECO:0007669"/>
    <property type="project" value="UniProtKB-KW"/>
</dbReference>
<dbReference type="SUPFAM" id="SSF55931">
    <property type="entry name" value="Glutamine synthetase/guanido kinase"/>
    <property type="match status" value="1"/>
</dbReference>
<evidence type="ECO:0000256" key="2">
    <source>
        <dbReference type="ARBA" id="ARBA00022741"/>
    </source>
</evidence>
<evidence type="ECO:0000313" key="6">
    <source>
        <dbReference type="EMBL" id="GAA4735947.1"/>
    </source>
</evidence>